<dbReference type="STRING" id="6186.A0A183JS85"/>
<name>A0A183JS85_9TREM</name>
<evidence type="ECO:0000313" key="1">
    <source>
        <dbReference type="EMBL" id="VDO96698.1"/>
    </source>
</evidence>
<evidence type="ECO:0000313" key="2">
    <source>
        <dbReference type="Proteomes" id="UP000279833"/>
    </source>
</evidence>
<dbReference type="WBParaSite" id="SCUD_0000557501-mRNA-1">
    <property type="protein sequence ID" value="SCUD_0000557501-mRNA-1"/>
    <property type="gene ID" value="SCUD_0000557501"/>
</dbReference>
<organism evidence="3">
    <name type="scientific">Schistosoma curassoni</name>
    <dbReference type="NCBI Taxonomy" id="6186"/>
    <lineage>
        <taxon>Eukaryota</taxon>
        <taxon>Metazoa</taxon>
        <taxon>Spiralia</taxon>
        <taxon>Lophotrochozoa</taxon>
        <taxon>Platyhelminthes</taxon>
        <taxon>Trematoda</taxon>
        <taxon>Digenea</taxon>
        <taxon>Strigeidida</taxon>
        <taxon>Schistosomatoidea</taxon>
        <taxon>Schistosomatidae</taxon>
        <taxon>Schistosoma</taxon>
    </lineage>
</organism>
<proteinExistence type="predicted"/>
<reference evidence="3" key="1">
    <citation type="submission" date="2016-06" db="UniProtKB">
        <authorList>
            <consortium name="WormBaseParasite"/>
        </authorList>
    </citation>
    <scope>IDENTIFICATION</scope>
</reference>
<dbReference type="Proteomes" id="UP000279833">
    <property type="component" value="Unassembled WGS sequence"/>
</dbReference>
<accession>A0A183JS85</accession>
<dbReference type="AlphaFoldDB" id="A0A183JS85"/>
<keyword evidence="2" id="KW-1185">Reference proteome</keyword>
<gene>
    <name evidence="1" type="ORF">SCUD_LOCUS5575</name>
</gene>
<sequence length="149" mass="16862">MDYSGHRTENAHGSDLFNNHTLLSGKSVTILDFELNSTCLRYNSYSIPPPPLCSTDTKSTSPNSYQYCHTESYQAVKVTWAKLRTAAPQIFQLASKMYMSHDELGELVHSLTLAKAAAAIIRDIFNDHLSNTKKCSYPFLGFFEVWKWS</sequence>
<dbReference type="EMBL" id="UZAK01009412">
    <property type="protein sequence ID" value="VDO96698.1"/>
    <property type="molecule type" value="Genomic_DNA"/>
</dbReference>
<evidence type="ECO:0000313" key="3">
    <source>
        <dbReference type="WBParaSite" id="SCUD_0000557501-mRNA-1"/>
    </source>
</evidence>
<protein>
    <submittedName>
        <fullName evidence="3">Protein kinase domain-containing protein</fullName>
    </submittedName>
</protein>
<reference evidence="1 2" key="2">
    <citation type="submission" date="2018-11" db="EMBL/GenBank/DDBJ databases">
        <authorList>
            <consortium name="Pathogen Informatics"/>
        </authorList>
    </citation>
    <scope>NUCLEOTIDE SEQUENCE [LARGE SCALE GENOMIC DNA]</scope>
    <source>
        <strain evidence="1">Dakar</strain>
        <strain evidence="2">Dakar, Senegal</strain>
    </source>
</reference>